<dbReference type="PANTHER" id="PTHR44328">
    <property type="entry name" value="GLUTATHIONE S-TRANSFERASE L1"/>
    <property type="match status" value="1"/>
</dbReference>
<dbReference type="AlphaFoldDB" id="A0ABC8UF03"/>
<dbReference type="Proteomes" id="UP001642360">
    <property type="component" value="Unassembled WGS sequence"/>
</dbReference>
<name>A0ABC8UF03_9AQUA</name>
<dbReference type="PANTHER" id="PTHR44328:SF11">
    <property type="entry name" value="GLUTATHIONE S-TRANSFERASE L2, CHLOROPLASTIC"/>
    <property type="match status" value="1"/>
</dbReference>
<evidence type="ECO:0000313" key="3">
    <source>
        <dbReference type="Proteomes" id="UP001642360"/>
    </source>
</evidence>
<sequence>MYEKTTGKVNGEQQHEDNGGVIIDNDGIVLLPNTNAQPVLVQDPQLPPFPPTTFITMSSAMLTYPRYVYGYGVPTDGVTLPIGVNVGSPVLLDDISDYLVPFDLLARDDDDMMSGLSSDTTHPELSFDDKKSAAFDYIETSLSKFDDGPFFLGQFSLEDIACAPFIERFQPFLLDLKNYDITVGWPKLATLIEEMNKNEAYNQTQLDPKELVEFYEKKFLS</sequence>
<dbReference type="Pfam" id="PF16865">
    <property type="entry name" value="GST_C_5"/>
    <property type="match status" value="1"/>
</dbReference>
<dbReference type="InterPro" id="IPR036282">
    <property type="entry name" value="Glutathione-S-Trfase_C_sf"/>
</dbReference>
<protein>
    <recommendedName>
        <fullName evidence="1">Glutathione S-transferase C-terminal domain-containing protein</fullName>
    </recommendedName>
</protein>
<gene>
    <name evidence="2" type="ORF">ILEXP_LOCUS49546</name>
</gene>
<dbReference type="EMBL" id="CAUOFW020007547">
    <property type="protein sequence ID" value="CAK9179607.1"/>
    <property type="molecule type" value="Genomic_DNA"/>
</dbReference>
<keyword evidence="3" id="KW-1185">Reference proteome</keyword>
<organism evidence="2 3">
    <name type="scientific">Ilex paraguariensis</name>
    <name type="common">yerba mate</name>
    <dbReference type="NCBI Taxonomy" id="185542"/>
    <lineage>
        <taxon>Eukaryota</taxon>
        <taxon>Viridiplantae</taxon>
        <taxon>Streptophyta</taxon>
        <taxon>Embryophyta</taxon>
        <taxon>Tracheophyta</taxon>
        <taxon>Spermatophyta</taxon>
        <taxon>Magnoliopsida</taxon>
        <taxon>eudicotyledons</taxon>
        <taxon>Gunneridae</taxon>
        <taxon>Pentapetalae</taxon>
        <taxon>asterids</taxon>
        <taxon>campanulids</taxon>
        <taxon>Aquifoliales</taxon>
        <taxon>Aquifoliaceae</taxon>
        <taxon>Ilex</taxon>
    </lineage>
</organism>
<accession>A0ABC8UF03</accession>
<reference evidence="2 3" key="1">
    <citation type="submission" date="2024-02" db="EMBL/GenBank/DDBJ databases">
        <authorList>
            <person name="Vignale AGUSTIN F."/>
            <person name="Sosa J E."/>
            <person name="Modenutti C."/>
        </authorList>
    </citation>
    <scope>NUCLEOTIDE SEQUENCE [LARGE SCALE GENOMIC DNA]</scope>
</reference>
<evidence type="ECO:0000259" key="1">
    <source>
        <dbReference type="Pfam" id="PF16865"/>
    </source>
</evidence>
<comment type="caution">
    <text evidence="2">The sequence shown here is derived from an EMBL/GenBank/DDBJ whole genome shotgun (WGS) entry which is preliminary data.</text>
</comment>
<dbReference type="InterPro" id="IPR044629">
    <property type="entry name" value="GSTL1/2/3"/>
</dbReference>
<proteinExistence type="predicted"/>
<evidence type="ECO:0000313" key="2">
    <source>
        <dbReference type="EMBL" id="CAK9179607.1"/>
    </source>
</evidence>
<dbReference type="InterPro" id="IPR041695">
    <property type="entry name" value="GST_C_5"/>
</dbReference>
<dbReference type="Gene3D" id="1.20.1050.10">
    <property type="match status" value="1"/>
</dbReference>
<dbReference type="SUPFAM" id="SSF47616">
    <property type="entry name" value="GST C-terminal domain-like"/>
    <property type="match status" value="1"/>
</dbReference>
<feature type="domain" description="Glutathione S-transferase C-terminal" evidence="1">
    <location>
        <begin position="134"/>
        <end position="194"/>
    </location>
</feature>